<protein>
    <submittedName>
        <fullName evidence="2">Type I-U CRISPR-associated protein Csx17</fullName>
    </submittedName>
</protein>
<accession>A0A926VB41</accession>
<sequence length="727" mass="82156">MPESITLRGCTPEPLSNYLKALGVLRLLAEPHYRDQDKKLKAIDPQAKGYWRNDVFVLITHLTSDELEKFFLYHYEPTPLVAPWNGSTGFYPKDTAQKRLLNSIQQAKSERFQLYGEAIAIAQQQVDALKLTVQPKDEEKRRLVERLRNHLPDEVVKWLDTCLLITSDLLETPPLLGTGGNEGNVEYSRTFMQQLQELIDLTTGKPTQSSNFLLKAALFDEILPELPFAGKIGQFNPIATGGVNASPRHDTDSRVNPWSYVLTMEGIMLFASGATRRYEKSERGRFVYPFTVNASSIGYGSASDSDVARAEFWVPLWSQPTGLRELQILFSEGRAKVGGRSVRDGIDFARAISSLGVTRGIQEFVRYIFLQRNGAGEKASHFAIPLDRFQPQFNPQVDRLKEIDNWLDSFRRAAQDDKAPASVKRAHRRLETAIIDFSRGKAFLLDVLIALGEAEAALDNSLKFTQKKCLHPLPLLESGWIDDCKEESSEFRLALALASNNLRQRLARVRGNKPTFGADNNDKLTTWHKGSLNKNLITLLKRQEIELEQSKNKQDEAEIEQKTRLTQKLPFAKIEDVVWWIDNETQDERIEAIARGLSLVKPKRLETERNNNLKGFVPLTYALLAIAHHRTFKKKAFEKVFGTTILKDNVDLPRIPALLTRLAAGDCFTATKLAARRLRASGFPTKVGEQQEEESRTQRIAAALAFPLSDYGIAYLAKQVLLIHSKE</sequence>
<dbReference type="AlphaFoldDB" id="A0A926VB41"/>
<name>A0A926VB41_9CYAN</name>
<dbReference type="NCBIfam" id="TIGR04113">
    <property type="entry name" value="cas_csx17"/>
    <property type="match status" value="1"/>
</dbReference>
<evidence type="ECO:0000313" key="3">
    <source>
        <dbReference type="Proteomes" id="UP000641646"/>
    </source>
</evidence>
<dbReference type="EMBL" id="JACJPW010000010">
    <property type="protein sequence ID" value="MBD2180604.1"/>
    <property type="molecule type" value="Genomic_DNA"/>
</dbReference>
<dbReference type="InterPro" id="IPR026483">
    <property type="entry name" value="Cas_Csx17"/>
</dbReference>
<feature type="coiled-coil region" evidence="1">
    <location>
        <begin position="533"/>
        <end position="565"/>
    </location>
</feature>
<evidence type="ECO:0000313" key="2">
    <source>
        <dbReference type="EMBL" id="MBD2180604.1"/>
    </source>
</evidence>
<evidence type="ECO:0000256" key="1">
    <source>
        <dbReference type="SAM" id="Coils"/>
    </source>
</evidence>
<reference evidence="2" key="2">
    <citation type="submission" date="2020-08" db="EMBL/GenBank/DDBJ databases">
        <authorList>
            <person name="Chen M."/>
            <person name="Teng W."/>
            <person name="Zhao L."/>
            <person name="Hu C."/>
            <person name="Zhou Y."/>
            <person name="Han B."/>
            <person name="Song L."/>
            <person name="Shu W."/>
        </authorList>
    </citation>
    <scope>NUCLEOTIDE SEQUENCE</scope>
    <source>
        <strain evidence="2">FACHB-1375</strain>
    </source>
</reference>
<dbReference type="Proteomes" id="UP000641646">
    <property type="component" value="Unassembled WGS sequence"/>
</dbReference>
<gene>
    <name evidence="2" type="primary">csx17</name>
    <name evidence="2" type="ORF">H6G03_05715</name>
</gene>
<keyword evidence="1" id="KW-0175">Coiled coil</keyword>
<organism evidence="2 3">
    <name type="scientific">Aerosakkonema funiforme FACHB-1375</name>
    <dbReference type="NCBI Taxonomy" id="2949571"/>
    <lineage>
        <taxon>Bacteria</taxon>
        <taxon>Bacillati</taxon>
        <taxon>Cyanobacteriota</taxon>
        <taxon>Cyanophyceae</taxon>
        <taxon>Oscillatoriophycideae</taxon>
        <taxon>Aerosakkonematales</taxon>
        <taxon>Aerosakkonemataceae</taxon>
        <taxon>Aerosakkonema</taxon>
    </lineage>
</organism>
<comment type="caution">
    <text evidence="2">The sequence shown here is derived from an EMBL/GenBank/DDBJ whole genome shotgun (WGS) entry which is preliminary data.</text>
</comment>
<reference evidence="2" key="1">
    <citation type="journal article" date="2015" name="ISME J.">
        <title>Draft Genome Sequence of Streptomyces incarnatus NRRL8089, which Produces the Nucleoside Antibiotic Sinefungin.</title>
        <authorList>
            <person name="Oshima K."/>
            <person name="Hattori M."/>
            <person name="Shimizu H."/>
            <person name="Fukuda K."/>
            <person name="Nemoto M."/>
            <person name="Inagaki K."/>
            <person name="Tamura T."/>
        </authorList>
    </citation>
    <scope>NUCLEOTIDE SEQUENCE</scope>
    <source>
        <strain evidence="2">FACHB-1375</strain>
    </source>
</reference>
<dbReference type="RefSeq" id="WP_190462979.1">
    <property type="nucleotide sequence ID" value="NZ_JACJPW010000010.1"/>
</dbReference>
<proteinExistence type="predicted"/>
<keyword evidence="3" id="KW-1185">Reference proteome</keyword>